<feature type="region of interest" description="Disordered" evidence="1">
    <location>
        <begin position="1"/>
        <end position="27"/>
    </location>
</feature>
<reference evidence="2 3" key="1">
    <citation type="submission" date="2015-09" db="EMBL/GenBank/DDBJ databases">
        <title>Sorangium comparison.</title>
        <authorList>
            <person name="Zaburannyi N."/>
            <person name="Bunk B."/>
            <person name="Overmann J."/>
            <person name="Mueller R."/>
        </authorList>
    </citation>
    <scope>NUCLEOTIDE SEQUENCE [LARGE SCALE GENOMIC DNA]</scope>
    <source>
        <strain evidence="2 3">So ce26</strain>
    </source>
</reference>
<evidence type="ECO:0000313" key="2">
    <source>
        <dbReference type="EMBL" id="AUX42291.1"/>
    </source>
</evidence>
<accession>A0A2L0ESL4</accession>
<evidence type="ECO:0000256" key="1">
    <source>
        <dbReference type="SAM" id="MobiDB-lite"/>
    </source>
</evidence>
<gene>
    <name evidence="2" type="ORF">SOCE26_037210</name>
</gene>
<organism evidence="2 3">
    <name type="scientific">Sorangium cellulosum</name>
    <name type="common">Polyangium cellulosum</name>
    <dbReference type="NCBI Taxonomy" id="56"/>
    <lineage>
        <taxon>Bacteria</taxon>
        <taxon>Pseudomonadati</taxon>
        <taxon>Myxococcota</taxon>
        <taxon>Polyangia</taxon>
        <taxon>Polyangiales</taxon>
        <taxon>Polyangiaceae</taxon>
        <taxon>Sorangium</taxon>
    </lineage>
</organism>
<sequence length="280" mass="29352">MPSSPGATRTRRGQPAHLTLAPRGDDYPCSMRTPSAEAIDSYYRAAALGLRLLEAREARGRRFGEAAAATWRALGGELEDRDRLDLLLRDAAVSNPLAFSARGVFDLTWLTDDEPFGPSFPQASAGLAAALLREATASPLAATDPQAVLGAAADAWRLAPLAPEPALADRLQRVVPATRIVASGARAVAMLAAHANARSDLDLGEQVLLVTDTPAERQMFGFALLLTPSRGRPRVISPAQASAAQARALGFTRCDVSLLSQDAAAPAREAAAALAKELAS</sequence>
<evidence type="ECO:0000313" key="3">
    <source>
        <dbReference type="Proteomes" id="UP000238348"/>
    </source>
</evidence>
<protein>
    <submittedName>
        <fullName evidence="2">Uncharacterized protein</fullName>
    </submittedName>
</protein>
<proteinExistence type="predicted"/>
<dbReference type="EMBL" id="CP012673">
    <property type="protein sequence ID" value="AUX42291.1"/>
    <property type="molecule type" value="Genomic_DNA"/>
</dbReference>
<dbReference type="Proteomes" id="UP000238348">
    <property type="component" value="Chromosome"/>
</dbReference>
<dbReference type="AlphaFoldDB" id="A0A2L0ESL4"/>
<name>A0A2L0ESL4_SORCE</name>